<evidence type="ECO:0000313" key="2">
    <source>
        <dbReference type="Proteomes" id="UP000603434"/>
    </source>
</evidence>
<gene>
    <name evidence="1" type="ORF">H8E23_04590</name>
</gene>
<organism evidence="1 2">
    <name type="scientific">Candidatus Desulfatibia profunda</name>
    <dbReference type="NCBI Taxonomy" id="2841695"/>
    <lineage>
        <taxon>Bacteria</taxon>
        <taxon>Pseudomonadati</taxon>
        <taxon>Thermodesulfobacteriota</taxon>
        <taxon>Desulfobacteria</taxon>
        <taxon>Desulfobacterales</taxon>
        <taxon>Desulfobacterales incertae sedis</taxon>
        <taxon>Candidatus Desulfatibia</taxon>
    </lineage>
</organism>
<dbReference type="AlphaFoldDB" id="A0A8J6NPP0"/>
<comment type="caution">
    <text evidence="1">The sequence shown here is derived from an EMBL/GenBank/DDBJ whole genome shotgun (WGS) entry which is preliminary data.</text>
</comment>
<accession>A0A8J6NPP0</accession>
<dbReference type="EMBL" id="JACNJH010000099">
    <property type="protein sequence ID" value="MBC8360656.1"/>
    <property type="molecule type" value="Genomic_DNA"/>
</dbReference>
<reference evidence="1 2" key="1">
    <citation type="submission" date="2020-08" db="EMBL/GenBank/DDBJ databases">
        <title>Bridging the membrane lipid divide: bacteria of the FCB group superphylum have the potential to synthesize archaeal ether lipids.</title>
        <authorList>
            <person name="Villanueva L."/>
            <person name="Von Meijenfeldt F.A.B."/>
            <person name="Westbye A.B."/>
            <person name="Yadav S."/>
            <person name="Hopmans E.C."/>
            <person name="Dutilh B.E."/>
            <person name="Sinninghe Damste J.S."/>
        </authorList>
    </citation>
    <scope>NUCLEOTIDE SEQUENCE [LARGE SCALE GENOMIC DNA]</scope>
    <source>
        <strain evidence="1">NIOZ-UU30</strain>
    </source>
</reference>
<dbReference type="Proteomes" id="UP000603434">
    <property type="component" value="Unassembled WGS sequence"/>
</dbReference>
<sequence length="117" mass="14335">MWIFTKDGFFSAVFDKYCNRGELMIRSRCKDDLIRLSKKLYGYCDETKIVEMEYADYRFRMKIKKHMWSNYLTNCAMDIDYASVKDNIVPAKDDLRKDVYYQVWIALYRWQSMMHEK</sequence>
<name>A0A8J6NPP0_9BACT</name>
<proteinExistence type="predicted"/>
<evidence type="ECO:0000313" key="1">
    <source>
        <dbReference type="EMBL" id="MBC8360656.1"/>
    </source>
</evidence>
<protein>
    <submittedName>
        <fullName evidence="1">Uncharacterized protein</fullName>
    </submittedName>
</protein>